<dbReference type="Pfam" id="PF25133">
    <property type="entry name" value="TYW2_N_2"/>
    <property type="match status" value="1"/>
</dbReference>
<keyword evidence="2 10" id="KW-0963">Cytoplasm</keyword>
<keyword evidence="7 10" id="KW-0496">Mitochondrion</keyword>
<dbReference type="VEuPathDB" id="AmoebaDB:EHI7A_122740"/>
<evidence type="ECO:0000256" key="5">
    <source>
        <dbReference type="ARBA" id="ARBA00022691"/>
    </source>
</evidence>
<dbReference type="Gene3D" id="3.30.300.110">
    <property type="entry name" value="Met-10+ protein-like domains"/>
    <property type="match status" value="1"/>
</dbReference>
<name>A0A175JS27_ENTHI</name>
<dbReference type="PROSITE" id="PS51684">
    <property type="entry name" value="SAM_MT_TRM5_TYW2"/>
    <property type="match status" value="1"/>
</dbReference>
<evidence type="ECO:0000313" key="12">
    <source>
        <dbReference type="EMBL" id="GAT96559.1"/>
    </source>
</evidence>
<dbReference type="GO" id="GO:0005759">
    <property type="term" value="C:mitochondrial matrix"/>
    <property type="evidence" value="ECO:0007669"/>
    <property type="project" value="UniProtKB-SubCell"/>
</dbReference>
<keyword evidence="5 10" id="KW-0949">S-adenosyl-L-methionine</keyword>
<dbReference type="FunFam" id="3.30.300.110:FF:000001">
    <property type="entry name" value="tRNA (guanine(37)-N1)-methyltransferase"/>
    <property type="match status" value="1"/>
</dbReference>
<evidence type="ECO:0000259" key="11">
    <source>
        <dbReference type="PROSITE" id="PS51684"/>
    </source>
</evidence>
<keyword evidence="8 10" id="KW-0539">Nucleus</keyword>
<dbReference type="GO" id="GO:0002939">
    <property type="term" value="P:tRNA N1-guanine methylation"/>
    <property type="evidence" value="ECO:0007669"/>
    <property type="project" value="TreeGrafter"/>
</dbReference>
<keyword evidence="6 10" id="KW-0819">tRNA processing</keyword>
<dbReference type="InterPro" id="IPR056743">
    <property type="entry name" value="TRM5-TYW2-like_MTfase"/>
</dbReference>
<feature type="binding site" evidence="10">
    <location>
        <position position="205"/>
    </location>
    <ligand>
        <name>S-adenosyl-L-methionine</name>
        <dbReference type="ChEBI" id="CHEBI:59789"/>
    </ligand>
</feature>
<keyword evidence="3 10" id="KW-0489">Methyltransferase</keyword>
<evidence type="ECO:0000313" key="13">
    <source>
        <dbReference type="Proteomes" id="UP000078387"/>
    </source>
</evidence>
<proteinExistence type="inferred from homology"/>
<comment type="catalytic activity">
    <reaction evidence="9 10">
        <text>guanosine(37) in tRNA + S-adenosyl-L-methionine = N(1)-methylguanosine(37) in tRNA + S-adenosyl-L-homocysteine + H(+)</text>
        <dbReference type="Rhea" id="RHEA:36899"/>
        <dbReference type="Rhea" id="RHEA-COMP:10145"/>
        <dbReference type="Rhea" id="RHEA-COMP:10147"/>
        <dbReference type="ChEBI" id="CHEBI:15378"/>
        <dbReference type="ChEBI" id="CHEBI:57856"/>
        <dbReference type="ChEBI" id="CHEBI:59789"/>
        <dbReference type="ChEBI" id="CHEBI:73542"/>
        <dbReference type="ChEBI" id="CHEBI:74269"/>
        <dbReference type="EC" id="2.1.1.228"/>
    </reaction>
</comment>
<feature type="binding site" evidence="10">
    <location>
        <begin position="269"/>
        <end position="270"/>
    </location>
    <ligand>
        <name>S-adenosyl-L-methionine</name>
        <dbReference type="ChEBI" id="CHEBI:59789"/>
    </ligand>
</feature>
<organism evidence="12 13">
    <name type="scientific">Entamoeba histolytica</name>
    <dbReference type="NCBI Taxonomy" id="5759"/>
    <lineage>
        <taxon>Eukaryota</taxon>
        <taxon>Amoebozoa</taxon>
        <taxon>Evosea</taxon>
        <taxon>Archamoebae</taxon>
        <taxon>Mastigamoebida</taxon>
        <taxon>Entamoebidae</taxon>
        <taxon>Entamoeba</taxon>
    </lineage>
</organism>
<dbReference type="EC" id="2.1.1.228" evidence="10"/>
<keyword evidence="4 10" id="KW-0808">Transferase</keyword>
<dbReference type="SUPFAM" id="SSF53335">
    <property type="entry name" value="S-adenosyl-L-methionine-dependent methyltransferases"/>
    <property type="match status" value="1"/>
</dbReference>
<evidence type="ECO:0000256" key="9">
    <source>
        <dbReference type="ARBA" id="ARBA00047783"/>
    </source>
</evidence>
<dbReference type="InterPro" id="IPR025792">
    <property type="entry name" value="tRNA_Gua_MeTrfase_euk"/>
</dbReference>
<accession>A0A175JS27</accession>
<evidence type="ECO:0000256" key="2">
    <source>
        <dbReference type="ARBA" id="ARBA00022490"/>
    </source>
</evidence>
<dbReference type="GO" id="GO:0052906">
    <property type="term" value="F:tRNA (guanine(37)-N1)-methyltransferase activity"/>
    <property type="evidence" value="ECO:0007669"/>
    <property type="project" value="UniProtKB-UniRule"/>
</dbReference>
<evidence type="ECO:0000256" key="4">
    <source>
        <dbReference type="ARBA" id="ARBA00022679"/>
    </source>
</evidence>
<reference evidence="12 13" key="1">
    <citation type="submission" date="2016-05" db="EMBL/GenBank/DDBJ databases">
        <title>First whole genome sequencing of Entamoeba histolytica HM1:IMSS-clone-6.</title>
        <authorList>
            <person name="Mukherjee Avik.K."/>
            <person name="Izumyama S."/>
            <person name="Nakada-Tsukui K."/>
            <person name="Nozaki T."/>
        </authorList>
    </citation>
    <scope>NUCLEOTIDE SEQUENCE [LARGE SCALE GENOMIC DNA]</scope>
    <source>
        <strain evidence="12 13">HM1:IMSS clone 6</strain>
    </source>
</reference>
<comment type="similarity">
    <text evidence="10">Belongs to the TRM5 / TYW2 family.</text>
</comment>
<evidence type="ECO:0000256" key="10">
    <source>
        <dbReference type="HAMAP-Rule" id="MF_03152"/>
    </source>
</evidence>
<feature type="domain" description="SAM-dependent methyltransferase TRM5/TYW2-type" evidence="11">
    <location>
        <begin position="115"/>
        <end position="364"/>
    </location>
</feature>
<dbReference type="Proteomes" id="UP000078387">
    <property type="component" value="Unassembled WGS sequence"/>
</dbReference>
<dbReference type="InterPro" id="IPR056744">
    <property type="entry name" value="TRM5/TYW2-like_N"/>
</dbReference>
<comment type="similarity">
    <text evidence="1">Belongs to the class I-like SAM-binding methyltransferase superfamily. TRM5/TYW2 family.</text>
</comment>
<dbReference type="VEuPathDB" id="AmoebaDB:EHI5A_034330"/>
<sequence length="382" mass="43966">MEKEQLPELKYINVNDFNINEKVIGIPVQTNEVAKYMKMFKGLCYNRIKTKCVIPYNSERMILLETPLKEQTQKLIQDNHLKTVETEVPLTIKNFNVNEIMKRYINKNIQLPSSFETVGTLAHMNLKEEQMEFKYIIGEAFLIKNYPRIQTVITKTAEISNEFRTFPLEVIAGIPNTEVTVICHGVKFVLDYAQCYWNTRLETEHIRIINQMKAGEILCDAFAGVGPFAIPAALKGVKVYANDLNPTAVKYMRINAVNNKTTIECDNMDARDYLRKIVLEKHIQPNYILMNLPATAIEFLDCIPELYLQHCMIHCYGFSPLPNAEDLKKKAFELLKGEYPITIREVRDVAPKKVMYCLSIFIESTKHLTSGNNVPEAKKTLN</sequence>
<dbReference type="SMR" id="A0A175JS27"/>
<comment type="function">
    <text evidence="10">Specifically methylates the N1 position of guanosine-37 in various cytoplasmic and mitochondrial tRNAs. Methylation is not dependent on the nature of the nucleoside 5' of the target nucleoside. This is the first step in the biosynthesis of wybutosine (yW), a modified base adjacent to the anticodon of tRNAs and required for accurate decoding.</text>
</comment>
<comment type="caution">
    <text evidence="12">The sequence shown here is derived from an EMBL/GenBank/DDBJ whole genome shotgun (WGS) entry which is preliminary data.</text>
</comment>
<evidence type="ECO:0000256" key="1">
    <source>
        <dbReference type="ARBA" id="ARBA00009775"/>
    </source>
</evidence>
<feature type="binding site" evidence="10">
    <location>
        <position position="291"/>
    </location>
    <ligand>
        <name>S-adenosyl-L-methionine</name>
        <dbReference type="ChEBI" id="CHEBI:59789"/>
    </ligand>
</feature>
<dbReference type="InterPro" id="IPR029063">
    <property type="entry name" value="SAM-dependent_MTases_sf"/>
</dbReference>
<dbReference type="VEuPathDB" id="AmoebaDB:EHI_111740"/>
<dbReference type="InterPro" id="IPR030382">
    <property type="entry name" value="MeTrfase_TRM5/TYW2"/>
</dbReference>
<dbReference type="FunFam" id="3.40.50.150:FF:000423">
    <property type="entry name" value="tRNA (guanine(37)-N1)-methyltransferase"/>
    <property type="match status" value="1"/>
</dbReference>
<feature type="binding site" evidence="10">
    <location>
        <begin position="243"/>
        <end position="244"/>
    </location>
    <ligand>
        <name>S-adenosyl-L-methionine</name>
        <dbReference type="ChEBI" id="CHEBI:59789"/>
    </ligand>
</feature>
<dbReference type="VEuPathDB" id="AmoebaDB:EHI8A_131640"/>
<comment type="subunit">
    <text evidence="10">Monomer.</text>
</comment>
<dbReference type="OMA" id="VGSHSQF"/>
<dbReference type="CDD" id="cd02440">
    <property type="entry name" value="AdoMet_MTases"/>
    <property type="match status" value="1"/>
</dbReference>
<evidence type="ECO:0000256" key="6">
    <source>
        <dbReference type="ARBA" id="ARBA00022694"/>
    </source>
</evidence>
<protein>
    <recommendedName>
        <fullName evidence="10">tRNA (guanine(37)-N1)-methyltransferase</fullName>
        <ecNumber evidence="10">2.1.1.228</ecNumber>
    </recommendedName>
    <alternativeName>
        <fullName evidence="10">M1G-methyltransferase</fullName>
    </alternativeName>
    <alternativeName>
        <fullName evidence="10">tRNA [GM37] methyltransferase</fullName>
    </alternativeName>
    <alternativeName>
        <fullName evidence="10">tRNA methyltransferase 5 homolog</fullName>
    </alternativeName>
</protein>
<dbReference type="Pfam" id="PF02475">
    <property type="entry name" value="TRM5-TYW2_MTfase"/>
    <property type="match status" value="1"/>
</dbReference>
<dbReference type="EMBL" id="BDEQ01000001">
    <property type="protein sequence ID" value="GAT96559.1"/>
    <property type="molecule type" value="Genomic_DNA"/>
</dbReference>
<gene>
    <name evidence="12" type="ORF">CL6EHI_111740</name>
</gene>
<dbReference type="VEuPathDB" id="AmoebaDB:KM1_055230"/>
<dbReference type="HAMAP" id="MF_03152">
    <property type="entry name" value="TRM5"/>
    <property type="match status" value="1"/>
</dbReference>
<dbReference type="Gene3D" id="3.40.50.150">
    <property type="entry name" value="Vaccinia Virus protein VP39"/>
    <property type="match status" value="1"/>
</dbReference>
<dbReference type="PANTHER" id="PTHR23245">
    <property type="entry name" value="TRNA METHYLTRANSFERASE"/>
    <property type="match status" value="1"/>
</dbReference>
<comment type="subcellular location">
    <subcellularLocation>
        <location evidence="10">Mitochondrion matrix</location>
    </subcellularLocation>
    <subcellularLocation>
        <location evidence="10">Nucleus</location>
    </subcellularLocation>
    <subcellularLocation>
        <location evidence="10">Cytoplasm</location>
    </subcellularLocation>
    <text evidence="10">Predominantly in the mitochondria and in the nucleus.</text>
</comment>
<dbReference type="PANTHER" id="PTHR23245:SF43">
    <property type="entry name" value="TRNA (GUANINE(37)-N1)-METHYLTRANSFERASE 2"/>
    <property type="match status" value="1"/>
</dbReference>
<dbReference type="AlphaFoldDB" id="A0A175JS27"/>
<evidence type="ECO:0000256" key="3">
    <source>
        <dbReference type="ARBA" id="ARBA00022603"/>
    </source>
</evidence>
<dbReference type="GO" id="GO:0005634">
    <property type="term" value="C:nucleus"/>
    <property type="evidence" value="ECO:0007669"/>
    <property type="project" value="UniProtKB-SubCell"/>
</dbReference>
<dbReference type="GO" id="GO:0070901">
    <property type="term" value="P:mitochondrial tRNA methylation"/>
    <property type="evidence" value="ECO:0007669"/>
    <property type="project" value="UniProtKB-ARBA"/>
</dbReference>
<evidence type="ECO:0000256" key="7">
    <source>
        <dbReference type="ARBA" id="ARBA00023128"/>
    </source>
</evidence>
<evidence type="ECO:0000256" key="8">
    <source>
        <dbReference type="ARBA" id="ARBA00023242"/>
    </source>
</evidence>